<dbReference type="RefSeq" id="WP_343982079.1">
    <property type="nucleotide sequence ID" value="NZ_BAAAGK010000233.1"/>
</dbReference>
<reference evidence="2" key="1">
    <citation type="journal article" date="2019" name="Int. J. Syst. Evol. Microbiol.">
        <title>The Global Catalogue of Microorganisms (GCM) 10K type strain sequencing project: providing services to taxonomists for standard genome sequencing and annotation.</title>
        <authorList>
            <consortium name="The Broad Institute Genomics Platform"/>
            <consortium name="The Broad Institute Genome Sequencing Center for Infectious Disease"/>
            <person name="Wu L."/>
            <person name="Ma J."/>
        </authorList>
    </citation>
    <scope>NUCLEOTIDE SEQUENCE [LARGE SCALE GENOMIC DNA]</scope>
    <source>
        <strain evidence="2">JCM 10083</strain>
    </source>
</reference>
<protein>
    <submittedName>
        <fullName evidence="1">Uncharacterized protein</fullName>
    </submittedName>
</protein>
<comment type="caution">
    <text evidence="1">The sequence shown here is derived from an EMBL/GenBank/DDBJ whole genome shotgun (WGS) entry which is preliminary data.</text>
</comment>
<sequence length="138" mass="14620">MTLTKFPSDDEGDFTGLRNAVDELQALLRARAPLTEASRGWILRAMPAPDTGELGPDDVWIHARSGQLWASSQSGDVPLVQVPQAAPVAIAANMASGQIGGAPTQTQYNNLQSDAVEIRAQLNALINSLRAAGILLTF</sequence>
<evidence type="ECO:0000313" key="2">
    <source>
        <dbReference type="Proteomes" id="UP001596514"/>
    </source>
</evidence>
<keyword evidence="2" id="KW-1185">Reference proteome</keyword>
<dbReference type="Proteomes" id="UP001596514">
    <property type="component" value="Unassembled WGS sequence"/>
</dbReference>
<dbReference type="EMBL" id="JBHTEE010000001">
    <property type="protein sequence ID" value="MFC7603651.1"/>
    <property type="molecule type" value="Genomic_DNA"/>
</dbReference>
<proteinExistence type="predicted"/>
<name>A0ABW2T829_9ACTN</name>
<evidence type="ECO:0000313" key="1">
    <source>
        <dbReference type="EMBL" id="MFC7603651.1"/>
    </source>
</evidence>
<accession>A0ABW2T829</accession>
<organism evidence="1 2">
    <name type="scientific">Streptosporangium amethystogenes subsp. fukuiense</name>
    <dbReference type="NCBI Taxonomy" id="698418"/>
    <lineage>
        <taxon>Bacteria</taxon>
        <taxon>Bacillati</taxon>
        <taxon>Actinomycetota</taxon>
        <taxon>Actinomycetes</taxon>
        <taxon>Streptosporangiales</taxon>
        <taxon>Streptosporangiaceae</taxon>
        <taxon>Streptosporangium</taxon>
    </lineage>
</organism>
<gene>
    <name evidence="1" type="ORF">ACFQVD_26410</name>
</gene>